<evidence type="ECO:0000313" key="3">
    <source>
        <dbReference type="EMBL" id="ECK3238274.1"/>
    </source>
</evidence>
<organism evidence="2">
    <name type="scientific">Salmonella enterica</name>
    <name type="common">Salmonella choleraesuis</name>
    <dbReference type="NCBI Taxonomy" id="28901"/>
    <lineage>
        <taxon>Bacteria</taxon>
        <taxon>Pseudomonadati</taxon>
        <taxon>Pseudomonadota</taxon>
        <taxon>Gammaproteobacteria</taxon>
        <taxon>Enterobacterales</taxon>
        <taxon>Enterobacteriaceae</taxon>
        <taxon>Salmonella</taxon>
    </lineage>
</organism>
<dbReference type="Pfam" id="PF05322">
    <property type="entry name" value="NinE"/>
    <property type="match status" value="1"/>
</dbReference>
<comment type="caution">
    <text evidence="2">The sequence shown here is derived from an EMBL/GenBank/DDBJ whole genome shotgun (WGS) entry which is preliminary data.</text>
</comment>
<dbReference type="InterPro" id="IPR007986">
    <property type="entry name" value="NINE"/>
</dbReference>
<evidence type="ECO:0000313" key="1">
    <source>
        <dbReference type="EMBL" id="EBN7903607.1"/>
    </source>
</evidence>
<dbReference type="AlphaFoldDB" id="A0A5U3H4Z1"/>
<evidence type="ECO:0000313" key="2">
    <source>
        <dbReference type="EMBL" id="EBQ8538357.1"/>
    </source>
</evidence>
<name>A0A5U3H4Z1_SALER</name>
<proteinExistence type="predicted"/>
<dbReference type="RefSeq" id="WP_023216145.1">
    <property type="nucleotide sequence ID" value="NZ_JBPXCF010000024.1"/>
</dbReference>
<protein>
    <submittedName>
        <fullName evidence="2">NinE family protein</fullName>
    </submittedName>
</protein>
<sequence>MGKQRRSITQIAMDNLIFIPTKRSRNKPKPVPTESDVTTFNYTAHLWDIRWLRTHARK</sequence>
<reference evidence="3" key="2">
    <citation type="submission" date="2019-08" db="EMBL/GenBank/DDBJ databases">
        <authorList>
            <consortium name="PulseNet: The National Subtyping Network for Foodborne Disease Surveillance"/>
            <person name="Tarr C.L."/>
            <person name="Trees E."/>
            <person name="Katz L.S."/>
            <person name="Carleton-Romer H.A."/>
            <person name="Stroika S."/>
            <person name="Kucerova Z."/>
            <person name="Roache K.F."/>
            <person name="Sabol A.L."/>
            <person name="Besser J."/>
            <person name="Gerner-Smidt P."/>
        </authorList>
    </citation>
    <scope>NUCLEOTIDE SEQUENCE</scope>
    <source>
        <strain evidence="1">PNUSAS045480</strain>
        <strain evidence="3">PNUSAS086062</strain>
    </source>
</reference>
<accession>A0A5U3H4Z1</accession>
<reference evidence="2" key="1">
    <citation type="submission" date="2018-07" db="EMBL/GenBank/DDBJ databases">
        <authorList>
            <consortium name="GenomeTrakr network: Whole genome sequencing for foodborne pathogen traceback"/>
        </authorList>
    </citation>
    <scope>NUCLEOTIDE SEQUENCE</scope>
    <source>
        <strain evidence="2">AZ-TG93741</strain>
    </source>
</reference>
<dbReference type="EMBL" id="AAGQHX010000014">
    <property type="protein sequence ID" value="EBQ8538357.1"/>
    <property type="molecule type" value="Genomic_DNA"/>
</dbReference>
<gene>
    <name evidence="2" type="ORF">B1L51_21695</name>
    <name evidence="1" type="ORF">D0V52_13515</name>
    <name evidence="3" type="ORF">FRI24_08840</name>
</gene>
<dbReference type="EMBL" id="AAGGTW010000005">
    <property type="protein sequence ID" value="EBN7903607.1"/>
    <property type="molecule type" value="Genomic_DNA"/>
</dbReference>
<dbReference type="EMBL" id="AAJBKL010000012">
    <property type="protein sequence ID" value="ECK3238274.1"/>
    <property type="molecule type" value="Genomic_DNA"/>
</dbReference>